<protein>
    <submittedName>
        <fullName evidence="2">Uncharacterized protein</fullName>
    </submittedName>
</protein>
<gene>
    <name evidence="2" type="ORF">GOODEAATRI_023576</name>
</gene>
<organism evidence="2 3">
    <name type="scientific">Goodea atripinnis</name>
    <dbReference type="NCBI Taxonomy" id="208336"/>
    <lineage>
        <taxon>Eukaryota</taxon>
        <taxon>Metazoa</taxon>
        <taxon>Chordata</taxon>
        <taxon>Craniata</taxon>
        <taxon>Vertebrata</taxon>
        <taxon>Euteleostomi</taxon>
        <taxon>Actinopterygii</taxon>
        <taxon>Neopterygii</taxon>
        <taxon>Teleostei</taxon>
        <taxon>Neoteleostei</taxon>
        <taxon>Acanthomorphata</taxon>
        <taxon>Ovalentaria</taxon>
        <taxon>Atherinomorphae</taxon>
        <taxon>Cyprinodontiformes</taxon>
        <taxon>Goodeidae</taxon>
        <taxon>Goodea</taxon>
    </lineage>
</organism>
<proteinExistence type="predicted"/>
<accession>A0ABV0P7C8</accession>
<dbReference type="SUPFAM" id="SSF64268">
    <property type="entry name" value="PX domain"/>
    <property type="match status" value="1"/>
</dbReference>
<comment type="caution">
    <text evidence="2">The sequence shown here is derived from an EMBL/GenBank/DDBJ whole genome shotgun (WGS) entry which is preliminary data.</text>
</comment>
<feature type="region of interest" description="Disordered" evidence="1">
    <location>
        <begin position="1"/>
        <end position="23"/>
    </location>
</feature>
<evidence type="ECO:0000256" key="1">
    <source>
        <dbReference type="SAM" id="MobiDB-lite"/>
    </source>
</evidence>
<dbReference type="EMBL" id="JAHRIO010062518">
    <property type="protein sequence ID" value="MEQ2179328.1"/>
    <property type="molecule type" value="Genomic_DNA"/>
</dbReference>
<dbReference type="Gene3D" id="3.30.1520.10">
    <property type="entry name" value="Phox-like domain"/>
    <property type="match status" value="1"/>
</dbReference>
<sequence>MIPKFTGKARRSSLQQKGSKKSVRQMTFLETYCDQLLKCEQTVTLSSEVARFFTPKDHDLQTDFTKNT</sequence>
<name>A0ABV0P7C8_9TELE</name>
<dbReference type="InterPro" id="IPR036871">
    <property type="entry name" value="PX_dom_sf"/>
</dbReference>
<evidence type="ECO:0000313" key="2">
    <source>
        <dbReference type="EMBL" id="MEQ2179328.1"/>
    </source>
</evidence>
<evidence type="ECO:0000313" key="3">
    <source>
        <dbReference type="Proteomes" id="UP001476798"/>
    </source>
</evidence>
<dbReference type="Proteomes" id="UP001476798">
    <property type="component" value="Unassembled WGS sequence"/>
</dbReference>
<reference evidence="2 3" key="1">
    <citation type="submission" date="2021-06" db="EMBL/GenBank/DDBJ databases">
        <authorList>
            <person name="Palmer J.M."/>
        </authorList>
    </citation>
    <scope>NUCLEOTIDE SEQUENCE [LARGE SCALE GENOMIC DNA]</scope>
    <source>
        <strain evidence="2 3">GA_2019</strain>
        <tissue evidence="2">Muscle</tissue>
    </source>
</reference>
<keyword evidence="3" id="KW-1185">Reference proteome</keyword>